<dbReference type="EC" id="3.4.-.-" evidence="2"/>
<dbReference type="Gene3D" id="2.70.70.10">
    <property type="entry name" value="Glucose Permease (Domain IIA)"/>
    <property type="match status" value="1"/>
</dbReference>
<proteinExistence type="predicted"/>
<dbReference type="Pfam" id="PF01551">
    <property type="entry name" value="Peptidase_M23"/>
    <property type="match status" value="1"/>
</dbReference>
<organism evidence="2 3">
    <name type="scientific">Parachitinimonas caeni</name>
    <dbReference type="NCBI Taxonomy" id="3031301"/>
    <lineage>
        <taxon>Bacteria</taxon>
        <taxon>Pseudomonadati</taxon>
        <taxon>Pseudomonadota</taxon>
        <taxon>Betaproteobacteria</taxon>
        <taxon>Neisseriales</taxon>
        <taxon>Chitinibacteraceae</taxon>
        <taxon>Parachitinimonas</taxon>
    </lineage>
</organism>
<gene>
    <name evidence="2" type="ORF">PZA18_02100</name>
</gene>
<dbReference type="SUPFAM" id="SSF51261">
    <property type="entry name" value="Duplicated hybrid motif"/>
    <property type="match status" value="1"/>
</dbReference>
<reference evidence="2" key="1">
    <citation type="submission" date="2023-03" db="EMBL/GenBank/DDBJ databases">
        <title>Chitinimonas shenzhenensis gen. nov., sp. nov., a novel member of family Burkholderiaceae isolated from activated sludge collected in Shen Zhen, China.</title>
        <authorList>
            <person name="Wang X."/>
        </authorList>
    </citation>
    <scope>NUCLEOTIDE SEQUENCE</scope>
    <source>
        <strain evidence="2">DQS-5</strain>
    </source>
</reference>
<dbReference type="PANTHER" id="PTHR21666:SF270">
    <property type="entry name" value="MUREIN HYDROLASE ACTIVATOR ENVC"/>
    <property type="match status" value="1"/>
</dbReference>
<comment type="caution">
    <text evidence="2">The sequence shown here is derived from an EMBL/GenBank/DDBJ whole genome shotgun (WGS) entry which is preliminary data.</text>
</comment>
<dbReference type="GO" id="GO:0016787">
    <property type="term" value="F:hydrolase activity"/>
    <property type="evidence" value="ECO:0007669"/>
    <property type="project" value="UniProtKB-KW"/>
</dbReference>
<dbReference type="RefSeq" id="WP_284099125.1">
    <property type="nucleotide sequence ID" value="NZ_JARRAF010000002.1"/>
</dbReference>
<dbReference type="InterPro" id="IPR050570">
    <property type="entry name" value="Cell_wall_metabolism_enzyme"/>
</dbReference>
<dbReference type="EMBL" id="JARRAF010000002">
    <property type="protein sequence ID" value="MDK2122837.1"/>
    <property type="molecule type" value="Genomic_DNA"/>
</dbReference>
<sequence length="298" mass="32242">MNIIVVSNRLSKAVTLDARHLVVVAALALFAVLGMVSAASWATYTLTRQFGWHLPTLSGSAAANQKEIDALAVKLGEIQAKLVQLDGLTERVADKSGVDPRPFLSGEKSPRGGAMLPGRPFNVHELAAEIGQTARRLDDRTDQLNLIDSLLLEKRIMSWRAPSELPMPSGVQSSHFGWRIDPFNGRQTFHEGIDFIGDVGAPIQAAAPGTVVTAEYHPEYGNIVEIDHGNGFTSRYAHASKLLVKKGDLIAAGQQVSLMGSTGRSTGPHLHFEIRYKGVPQNPLHFLQMAGTQNIASR</sequence>
<name>A0ABT7DRY9_9NEIS</name>
<dbReference type="Proteomes" id="UP001172778">
    <property type="component" value="Unassembled WGS sequence"/>
</dbReference>
<accession>A0ABT7DRY9</accession>
<dbReference type="InterPro" id="IPR016047">
    <property type="entry name" value="M23ase_b-sheet_dom"/>
</dbReference>
<feature type="domain" description="M23ase beta-sheet core" evidence="1">
    <location>
        <begin position="189"/>
        <end position="283"/>
    </location>
</feature>
<evidence type="ECO:0000259" key="1">
    <source>
        <dbReference type="Pfam" id="PF01551"/>
    </source>
</evidence>
<evidence type="ECO:0000313" key="3">
    <source>
        <dbReference type="Proteomes" id="UP001172778"/>
    </source>
</evidence>
<dbReference type="PANTHER" id="PTHR21666">
    <property type="entry name" value="PEPTIDASE-RELATED"/>
    <property type="match status" value="1"/>
</dbReference>
<evidence type="ECO:0000313" key="2">
    <source>
        <dbReference type="EMBL" id="MDK2122837.1"/>
    </source>
</evidence>
<dbReference type="CDD" id="cd12797">
    <property type="entry name" value="M23_peptidase"/>
    <property type="match status" value="1"/>
</dbReference>
<protein>
    <submittedName>
        <fullName evidence="2">M23 family metallopeptidase</fullName>
        <ecNumber evidence="2">3.4.-.-</ecNumber>
    </submittedName>
</protein>
<keyword evidence="2" id="KW-0378">Hydrolase</keyword>
<dbReference type="InterPro" id="IPR011055">
    <property type="entry name" value="Dup_hybrid_motif"/>
</dbReference>
<keyword evidence="3" id="KW-1185">Reference proteome</keyword>